<organism evidence="2 3">
    <name type="scientific">Symbiodinium pilosum</name>
    <name type="common">Dinoflagellate</name>
    <dbReference type="NCBI Taxonomy" id="2952"/>
    <lineage>
        <taxon>Eukaryota</taxon>
        <taxon>Sar</taxon>
        <taxon>Alveolata</taxon>
        <taxon>Dinophyceae</taxon>
        <taxon>Suessiales</taxon>
        <taxon>Symbiodiniaceae</taxon>
        <taxon>Symbiodinium</taxon>
    </lineage>
</organism>
<reference evidence="2" key="1">
    <citation type="submission" date="2021-02" db="EMBL/GenBank/DDBJ databases">
        <authorList>
            <person name="Dougan E. K."/>
            <person name="Rhodes N."/>
            <person name="Thang M."/>
            <person name="Chan C."/>
        </authorList>
    </citation>
    <scope>NUCLEOTIDE SEQUENCE</scope>
</reference>
<dbReference type="InterPro" id="IPR043472">
    <property type="entry name" value="Macro_dom-like"/>
</dbReference>
<dbReference type="GO" id="GO:0006508">
    <property type="term" value="P:proteolysis"/>
    <property type="evidence" value="ECO:0007669"/>
    <property type="project" value="InterPro"/>
</dbReference>
<evidence type="ECO:0000313" key="3">
    <source>
        <dbReference type="Proteomes" id="UP000649617"/>
    </source>
</evidence>
<dbReference type="InterPro" id="IPR008283">
    <property type="entry name" value="Peptidase_M17_N"/>
</dbReference>
<dbReference type="Pfam" id="PF02789">
    <property type="entry name" value="Peptidase_M17_N"/>
    <property type="match status" value="1"/>
</dbReference>
<dbReference type="Proteomes" id="UP000649617">
    <property type="component" value="Unassembled WGS sequence"/>
</dbReference>
<dbReference type="SUPFAM" id="SSF52949">
    <property type="entry name" value="Macro domain-like"/>
    <property type="match status" value="1"/>
</dbReference>
<keyword evidence="3" id="KW-1185">Reference proteome</keyword>
<evidence type="ECO:0000259" key="1">
    <source>
        <dbReference type="Pfam" id="PF02789"/>
    </source>
</evidence>
<sequence>AMSLGVGSLPRAQVSLPLKLQAASPQPPVRRSLWPFRQGLACLCAAGSAYRPRLARAARVVRRALPEVKLNTTRPDLWDGSVMVLFLRAQDGKAQLGRIGTYLDKVTTSGKLQKLIDDTGFTASPATSELLEVSDKGLQRVLMVGLGEKDSEDWRKAGDTAGAAIATIEGSASL</sequence>
<dbReference type="EMBL" id="CAJNIZ010012448">
    <property type="protein sequence ID" value="CAE7334295.1"/>
    <property type="molecule type" value="Genomic_DNA"/>
</dbReference>
<protein>
    <recommendedName>
        <fullName evidence="1">Peptidase M17 leucyl aminopeptidase N-terminal domain-containing protein</fullName>
    </recommendedName>
</protein>
<feature type="non-terminal residue" evidence="2">
    <location>
        <position position="1"/>
    </location>
</feature>
<comment type="caution">
    <text evidence="2">The sequence shown here is derived from an EMBL/GenBank/DDBJ whole genome shotgun (WGS) entry which is preliminary data.</text>
</comment>
<gene>
    <name evidence="2" type="ORF">SPIL2461_LOCUS7809</name>
</gene>
<name>A0A812P262_SYMPI</name>
<feature type="non-terminal residue" evidence="2">
    <location>
        <position position="174"/>
    </location>
</feature>
<dbReference type="AlphaFoldDB" id="A0A812P262"/>
<dbReference type="OrthoDB" id="10469621at2759"/>
<dbReference type="Gene3D" id="3.40.220.10">
    <property type="entry name" value="Leucine Aminopeptidase, subunit E, domain 1"/>
    <property type="match status" value="1"/>
</dbReference>
<evidence type="ECO:0000313" key="2">
    <source>
        <dbReference type="EMBL" id="CAE7334295.1"/>
    </source>
</evidence>
<accession>A0A812P262</accession>
<proteinExistence type="predicted"/>
<dbReference type="GO" id="GO:0070006">
    <property type="term" value="F:metalloaminopeptidase activity"/>
    <property type="evidence" value="ECO:0007669"/>
    <property type="project" value="InterPro"/>
</dbReference>
<feature type="domain" description="Peptidase M17 leucyl aminopeptidase N-terminal" evidence="1">
    <location>
        <begin position="97"/>
        <end position="167"/>
    </location>
</feature>